<proteinExistence type="predicted"/>
<accession>A0ABN1FE47</accession>
<gene>
    <name evidence="2" type="ORF">GCM10010394_17850</name>
</gene>
<dbReference type="Proteomes" id="UP001500668">
    <property type="component" value="Unassembled WGS sequence"/>
</dbReference>
<keyword evidence="3" id="KW-1185">Reference proteome</keyword>
<comment type="caution">
    <text evidence="2">The sequence shown here is derived from an EMBL/GenBank/DDBJ whole genome shotgun (WGS) entry which is preliminary data.</text>
</comment>
<organism evidence="2 3">
    <name type="scientific">Streptomyces crystallinus</name>
    <dbReference type="NCBI Taxonomy" id="68191"/>
    <lineage>
        <taxon>Bacteria</taxon>
        <taxon>Bacillati</taxon>
        <taxon>Actinomycetota</taxon>
        <taxon>Actinomycetes</taxon>
        <taxon>Kitasatosporales</taxon>
        <taxon>Streptomycetaceae</taxon>
        <taxon>Streptomyces</taxon>
    </lineage>
</organism>
<sequence>MPAGYGGGGRGGERFGGGLIAARAGRRFGPGAGRSFGGFRGPVRTAAPDDA</sequence>
<evidence type="ECO:0000313" key="3">
    <source>
        <dbReference type="Proteomes" id="UP001500668"/>
    </source>
</evidence>
<dbReference type="EMBL" id="BAAACA010000009">
    <property type="protein sequence ID" value="GAA0588953.1"/>
    <property type="molecule type" value="Genomic_DNA"/>
</dbReference>
<evidence type="ECO:0000256" key="1">
    <source>
        <dbReference type="SAM" id="MobiDB-lite"/>
    </source>
</evidence>
<protein>
    <submittedName>
        <fullName evidence="2">Uncharacterized protein</fullName>
    </submittedName>
</protein>
<name>A0ABN1FE47_9ACTN</name>
<reference evidence="2 3" key="1">
    <citation type="journal article" date="2019" name="Int. J. Syst. Evol. Microbiol.">
        <title>The Global Catalogue of Microorganisms (GCM) 10K type strain sequencing project: providing services to taxonomists for standard genome sequencing and annotation.</title>
        <authorList>
            <consortium name="The Broad Institute Genomics Platform"/>
            <consortium name="The Broad Institute Genome Sequencing Center for Infectious Disease"/>
            <person name="Wu L."/>
            <person name="Ma J."/>
        </authorList>
    </citation>
    <scope>NUCLEOTIDE SEQUENCE [LARGE SCALE GENOMIC DNA]</scope>
    <source>
        <strain evidence="2 3">JCM 5067</strain>
    </source>
</reference>
<evidence type="ECO:0000313" key="2">
    <source>
        <dbReference type="EMBL" id="GAA0588953.1"/>
    </source>
</evidence>
<feature type="compositionally biased region" description="Gly residues" evidence="1">
    <location>
        <begin position="30"/>
        <end position="40"/>
    </location>
</feature>
<feature type="region of interest" description="Disordered" evidence="1">
    <location>
        <begin position="30"/>
        <end position="51"/>
    </location>
</feature>